<dbReference type="RefSeq" id="WP_013569504.1">
    <property type="nucleotide sequence ID" value="NC_014963.1"/>
</dbReference>
<evidence type="ECO:0000259" key="3">
    <source>
        <dbReference type="Pfam" id="PF14232"/>
    </source>
</evidence>
<dbReference type="Gene3D" id="2.40.128.580">
    <property type="entry name" value="GXWXG domain"/>
    <property type="match status" value="1"/>
</dbReference>
<organism evidence="4 5">
    <name type="scientific">Terriglobus saanensis (strain ATCC BAA-1853 / DSM 23119 / SP1PR4)</name>
    <dbReference type="NCBI Taxonomy" id="401053"/>
    <lineage>
        <taxon>Bacteria</taxon>
        <taxon>Pseudomonadati</taxon>
        <taxon>Acidobacteriota</taxon>
        <taxon>Terriglobia</taxon>
        <taxon>Terriglobales</taxon>
        <taxon>Acidobacteriaceae</taxon>
        <taxon>Terriglobus</taxon>
    </lineage>
</organism>
<accession>E8V5V5</accession>
<dbReference type="Pfam" id="PF14232">
    <property type="entry name" value="DUF4334"/>
    <property type="match status" value="1"/>
</dbReference>
<gene>
    <name evidence="4" type="ordered locus">AciPR4_3014</name>
</gene>
<keyword evidence="5" id="KW-1185">Reference proteome</keyword>
<sequence>MDLKNELAQAFEKYKNQEFIEDDSKLLDLFDQLDPISCDEIYSRWATGPFNTDHWATKAVSKVKWYGQWFRSKMDATPLVCFDEEGNLFPYQVIGGEGTLWMAEFRGKISATMMCDLQPVFNYFRKVDDNTLMGIMSEKKLLPETDAEPTDRYFYFHSRRIAEFPVDFVIKNEMDLWPASQQAPKPASPQVRQRAERKSC</sequence>
<protein>
    <submittedName>
        <fullName evidence="4">Uncharacterized protein</fullName>
    </submittedName>
</protein>
<dbReference type="STRING" id="401053.AciPR4_3014"/>
<evidence type="ECO:0000256" key="1">
    <source>
        <dbReference type="SAM" id="MobiDB-lite"/>
    </source>
</evidence>
<feature type="domain" description="GXWXG" evidence="2">
    <location>
        <begin position="29"/>
        <end position="86"/>
    </location>
</feature>
<dbReference type="eggNOG" id="ENOG5032S1R">
    <property type="taxonomic scope" value="Bacteria"/>
</dbReference>
<dbReference type="HOGENOM" id="CLU_112092_1_1_0"/>
<feature type="domain" description="DUF4334" evidence="3">
    <location>
        <begin position="96"/>
        <end position="157"/>
    </location>
</feature>
<proteinExistence type="predicted"/>
<dbReference type="InterPro" id="IPR025951">
    <property type="entry name" value="GXWXG_dom"/>
</dbReference>
<dbReference type="KEGG" id="tsa:AciPR4_3014"/>
<dbReference type="OrthoDB" id="8905397at2"/>
<dbReference type="EMBL" id="CP002467">
    <property type="protein sequence ID" value="ADV83773.1"/>
    <property type="molecule type" value="Genomic_DNA"/>
</dbReference>
<dbReference type="AlphaFoldDB" id="E8V5V5"/>
<evidence type="ECO:0000313" key="4">
    <source>
        <dbReference type="EMBL" id="ADV83773.1"/>
    </source>
</evidence>
<dbReference type="InterPro" id="IPR025568">
    <property type="entry name" value="DUF4334"/>
</dbReference>
<evidence type="ECO:0000259" key="2">
    <source>
        <dbReference type="Pfam" id="PF14231"/>
    </source>
</evidence>
<dbReference type="Pfam" id="PF14231">
    <property type="entry name" value="GXWXG"/>
    <property type="match status" value="1"/>
</dbReference>
<feature type="compositionally biased region" description="Low complexity" evidence="1">
    <location>
        <begin position="179"/>
        <end position="190"/>
    </location>
</feature>
<feature type="region of interest" description="Disordered" evidence="1">
    <location>
        <begin position="179"/>
        <end position="200"/>
    </location>
</feature>
<dbReference type="Proteomes" id="UP000006844">
    <property type="component" value="Chromosome"/>
</dbReference>
<evidence type="ECO:0000313" key="5">
    <source>
        <dbReference type="Proteomes" id="UP000006844"/>
    </source>
</evidence>
<name>E8V5V5_TERSS</name>
<reference evidence="4 5" key="1">
    <citation type="journal article" date="2012" name="Stand. Genomic Sci.">
        <title>Complete genome sequence of Terriglobus saanensis type strain SP1PR4(T), an Acidobacteria from tundra soil.</title>
        <authorList>
            <person name="Rawat S.R."/>
            <person name="Mannisto M.K."/>
            <person name="Starovoytov V."/>
            <person name="Goodwin L."/>
            <person name="Nolan M."/>
            <person name="Hauser L."/>
            <person name="Land M."/>
            <person name="Davenport K.W."/>
            <person name="Woyke T."/>
            <person name="Haggblom M.M."/>
        </authorList>
    </citation>
    <scope>NUCLEOTIDE SEQUENCE</scope>
    <source>
        <strain evidence="5">ATCC BAA-1853 / DSM 23119 / SP1PR4</strain>
    </source>
</reference>